<dbReference type="AlphaFoldDB" id="A0A2V1DBF6"/>
<proteinExistence type="predicted"/>
<dbReference type="InterPro" id="IPR002938">
    <property type="entry name" value="FAD-bd"/>
</dbReference>
<dbReference type="PRINTS" id="PR00420">
    <property type="entry name" value="RNGMNOXGNASE"/>
</dbReference>
<reference evidence="5 6" key="1">
    <citation type="journal article" date="2018" name="Sci. Rep.">
        <title>Comparative genomics provides insights into the lifestyle and reveals functional heterogeneity of dark septate endophytic fungi.</title>
        <authorList>
            <person name="Knapp D.G."/>
            <person name="Nemeth J.B."/>
            <person name="Barry K."/>
            <person name="Hainaut M."/>
            <person name="Henrissat B."/>
            <person name="Johnson J."/>
            <person name="Kuo A."/>
            <person name="Lim J.H.P."/>
            <person name="Lipzen A."/>
            <person name="Nolan M."/>
            <person name="Ohm R.A."/>
            <person name="Tamas L."/>
            <person name="Grigoriev I.V."/>
            <person name="Spatafora J.W."/>
            <person name="Nagy L.G."/>
            <person name="Kovacs G.M."/>
        </authorList>
    </citation>
    <scope>NUCLEOTIDE SEQUENCE [LARGE SCALE GENOMIC DNA]</scope>
    <source>
        <strain evidence="5 6">DSE2036</strain>
    </source>
</reference>
<dbReference type="STRING" id="97972.A0A2V1DBF6"/>
<gene>
    <name evidence="5" type="ORF">DM02DRAFT_149202</name>
</gene>
<dbReference type="GO" id="GO:0071949">
    <property type="term" value="F:FAD binding"/>
    <property type="evidence" value="ECO:0007669"/>
    <property type="project" value="InterPro"/>
</dbReference>
<name>A0A2V1DBF6_9PLEO</name>
<dbReference type="PANTHER" id="PTHR43004">
    <property type="entry name" value="TRK SYSTEM POTASSIUM UPTAKE PROTEIN"/>
    <property type="match status" value="1"/>
</dbReference>
<evidence type="ECO:0000259" key="4">
    <source>
        <dbReference type="Pfam" id="PF01494"/>
    </source>
</evidence>
<evidence type="ECO:0000256" key="2">
    <source>
        <dbReference type="ARBA" id="ARBA00022827"/>
    </source>
</evidence>
<keyword evidence="3" id="KW-0560">Oxidoreductase</keyword>
<evidence type="ECO:0000313" key="6">
    <source>
        <dbReference type="Proteomes" id="UP000244855"/>
    </source>
</evidence>
<accession>A0A2V1DBF6</accession>
<dbReference type="Proteomes" id="UP000244855">
    <property type="component" value="Unassembled WGS sequence"/>
</dbReference>
<protein>
    <recommendedName>
        <fullName evidence="4">FAD-binding domain-containing protein</fullName>
    </recommendedName>
</protein>
<feature type="domain" description="FAD-binding" evidence="4">
    <location>
        <begin position="6"/>
        <end position="254"/>
    </location>
</feature>
<dbReference type="GO" id="GO:0016709">
    <property type="term" value="F:oxidoreductase activity, acting on paired donors, with incorporation or reduction of molecular oxygen, NAD(P)H as one donor, and incorporation of one atom of oxygen"/>
    <property type="evidence" value="ECO:0007669"/>
    <property type="project" value="UniProtKB-ARBA"/>
</dbReference>
<evidence type="ECO:0000256" key="3">
    <source>
        <dbReference type="ARBA" id="ARBA00023002"/>
    </source>
</evidence>
<dbReference type="Gene3D" id="3.50.50.60">
    <property type="entry name" value="FAD/NAD(P)-binding domain"/>
    <property type="match status" value="1"/>
</dbReference>
<keyword evidence="1" id="KW-0285">Flavoprotein</keyword>
<dbReference type="SUPFAM" id="SSF51905">
    <property type="entry name" value="FAD/NAD(P)-binding domain"/>
    <property type="match status" value="1"/>
</dbReference>
<evidence type="ECO:0000256" key="1">
    <source>
        <dbReference type="ARBA" id="ARBA00022630"/>
    </source>
</evidence>
<dbReference type="Gene3D" id="3.30.9.10">
    <property type="entry name" value="D-Amino Acid Oxidase, subunit A, domain 2"/>
    <property type="match status" value="1"/>
</dbReference>
<dbReference type="OrthoDB" id="2096480at2759"/>
<dbReference type="InterPro" id="IPR036188">
    <property type="entry name" value="FAD/NAD-bd_sf"/>
</dbReference>
<dbReference type="EMBL" id="KZ805496">
    <property type="protein sequence ID" value="PVH95457.1"/>
    <property type="molecule type" value="Genomic_DNA"/>
</dbReference>
<dbReference type="InterPro" id="IPR050641">
    <property type="entry name" value="RIFMO-like"/>
</dbReference>
<dbReference type="Gene3D" id="3.40.30.120">
    <property type="match status" value="1"/>
</dbReference>
<keyword evidence="6" id="KW-1185">Reference proteome</keyword>
<dbReference type="Pfam" id="PF01494">
    <property type="entry name" value="FAD_binding_3"/>
    <property type="match status" value="1"/>
</dbReference>
<evidence type="ECO:0000313" key="5">
    <source>
        <dbReference type="EMBL" id="PVH95457.1"/>
    </source>
</evidence>
<dbReference type="Pfam" id="PF21274">
    <property type="entry name" value="Rng_hyd_C"/>
    <property type="match status" value="1"/>
</dbReference>
<dbReference type="PANTHER" id="PTHR43004:SF21">
    <property type="entry name" value="FAD-BINDING DOMAIN-CONTAINING PROTEIN-RELATED"/>
    <property type="match status" value="1"/>
</dbReference>
<sequence length="448" mass="49266">MPQEPYQRCSQAIFEAWLKPKLEANPLVETHFGWKFESLVESDTHVECKLTDQTGKQHIVRSQYVIGCDGAGSKVREAIGSKMEGGPVPQAMHLIHFKSRDLTRLHKQGQFWHIFFTSGAIIIAQDEVDTWTIHRPVPVDTDVSGIDPRETIYQALGGECAPFEIEIDDILITNVWRPTMALADKYASVGKRVFISGDAAHQNIPTGGYGMNTAVGDSFDIGWKLAAVLTGHGGPQLLASYETERRPVGARNVEHCGMHFLVHAKFLGWCSESPQLATAATSEGQALRDKVAEHVRNHNGENTDHGIELGYRYNGSPVIIGDSNVEEPVWEAGRYVPSTWPGARAPSVFLKTQPQTSIFDLFGTGAEFTLVDLSVAGEYAKAFAAAAARAEPKLPLKTLHLPNEPHLRRVWERDAVLVRPDDHVAWRAPEEQAAVVDADAVLATAAGW</sequence>
<keyword evidence="2" id="KW-0274">FAD</keyword>
<organism evidence="5 6">
    <name type="scientific">Periconia macrospinosa</name>
    <dbReference type="NCBI Taxonomy" id="97972"/>
    <lineage>
        <taxon>Eukaryota</taxon>
        <taxon>Fungi</taxon>
        <taxon>Dikarya</taxon>
        <taxon>Ascomycota</taxon>
        <taxon>Pezizomycotina</taxon>
        <taxon>Dothideomycetes</taxon>
        <taxon>Pleosporomycetidae</taxon>
        <taxon>Pleosporales</taxon>
        <taxon>Massarineae</taxon>
        <taxon>Periconiaceae</taxon>
        <taxon>Periconia</taxon>
    </lineage>
</organism>